<dbReference type="PANTHER" id="PTHR11889">
    <property type="entry name" value="HEDGEHOG"/>
    <property type="match status" value="1"/>
</dbReference>
<accession>A0ABD3WRP3</accession>
<keyword evidence="4" id="KW-1185">Reference proteome</keyword>
<keyword evidence="1" id="KW-0732">Signal</keyword>
<dbReference type="Gene3D" id="3.30.1380.10">
    <property type="match status" value="1"/>
</dbReference>
<name>A0ABD3WRP3_SINWO</name>
<evidence type="ECO:0000259" key="2">
    <source>
        <dbReference type="Pfam" id="PF01085"/>
    </source>
</evidence>
<feature type="chain" id="PRO_5044839330" description="Hedgehog N-terminal signalling domain-containing protein" evidence="1">
    <location>
        <begin position="21"/>
        <end position="959"/>
    </location>
</feature>
<reference evidence="3 4" key="1">
    <citation type="submission" date="2024-11" db="EMBL/GenBank/DDBJ databases">
        <title>Chromosome-level genome assembly of the freshwater bivalve Anodonta woodiana.</title>
        <authorList>
            <person name="Chen X."/>
        </authorList>
    </citation>
    <scope>NUCLEOTIDE SEQUENCE [LARGE SCALE GENOMIC DNA]</scope>
    <source>
        <strain evidence="3">MN2024</strain>
        <tissue evidence="3">Gills</tissue>
    </source>
</reference>
<proteinExistence type="predicted"/>
<dbReference type="InterPro" id="IPR050387">
    <property type="entry name" value="Hedgehog_Signaling"/>
</dbReference>
<dbReference type="InterPro" id="IPR000320">
    <property type="entry name" value="Hedgehog_signalling_dom"/>
</dbReference>
<gene>
    <name evidence="3" type="ORF">ACJMK2_034458</name>
</gene>
<feature type="domain" description="Hedgehog N-terminal signalling" evidence="2">
    <location>
        <begin position="306"/>
        <end position="403"/>
    </location>
</feature>
<dbReference type="AlphaFoldDB" id="A0ABD3WRP3"/>
<dbReference type="SUPFAM" id="SSF55166">
    <property type="entry name" value="Hedgehog/DD-peptidase"/>
    <property type="match status" value="1"/>
</dbReference>
<comment type="caution">
    <text evidence="3">The sequence shown here is derived from an EMBL/GenBank/DDBJ whole genome shotgun (WGS) entry which is preliminary data.</text>
</comment>
<dbReference type="EMBL" id="JBJQND010000005">
    <property type="protein sequence ID" value="KAL3876650.1"/>
    <property type="molecule type" value="Genomic_DNA"/>
</dbReference>
<organism evidence="3 4">
    <name type="scientific">Sinanodonta woodiana</name>
    <name type="common">Chinese pond mussel</name>
    <name type="synonym">Anodonta woodiana</name>
    <dbReference type="NCBI Taxonomy" id="1069815"/>
    <lineage>
        <taxon>Eukaryota</taxon>
        <taxon>Metazoa</taxon>
        <taxon>Spiralia</taxon>
        <taxon>Lophotrochozoa</taxon>
        <taxon>Mollusca</taxon>
        <taxon>Bivalvia</taxon>
        <taxon>Autobranchia</taxon>
        <taxon>Heteroconchia</taxon>
        <taxon>Palaeoheterodonta</taxon>
        <taxon>Unionida</taxon>
        <taxon>Unionoidea</taxon>
        <taxon>Unionidae</taxon>
        <taxon>Unioninae</taxon>
        <taxon>Sinanodonta</taxon>
    </lineage>
</organism>
<feature type="signal peptide" evidence="1">
    <location>
        <begin position="1"/>
        <end position="20"/>
    </location>
</feature>
<dbReference type="Pfam" id="PF01085">
    <property type="entry name" value="HH_signal"/>
    <property type="match status" value="1"/>
</dbReference>
<dbReference type="PANTHER" id="PTHR11889:SF31">
    <property type="entry name" value="PROTEIN HEDGEHOG"/>
    <property type="match status" value="1"/>
</dbReference>
<sequence>MAAYLLFGIAFVLCHGNVESDTVLFRSNERFTIVSESNVTTNAEEFKDPKNTGSYLLNGTGLASRALSLNIILSKFKSQSSDYFRAHPILIDCAQLTITKLQKASVAVEVKKGYQTASDVKGSTTLQDLYLRSGAAIQLGIKAGGSGTLVDIAGAALSSCPVVFESAQRNLGLVLMADRVHIHMTGGTDRPYIATDGYTWTGAQTLSVWAQLKIDEGLEPTGTSNCDAFPTLASGSRFPDKNESEVVGTLDIKITRRMENDFKRLVQYQGNNIAFEDSESSASWCGEAGNTCKPCSSGIVGNSLTDRCADRVMSSRMYNFLVKLSKLISTKTPGAKLKVLEAWDEAYDGHTNGDSSNPMALNYEGRAVKVKLNTGSSPDLPTIAQLARCAGADFIQNNGDHLYISVKMMRGSIESDAIRSFPNVQLLAVDVPEYVQSYYDLPTEFHSEQDQKYPLFDSSGKENLALADGAILRQFISRDPEFRYFRLNPLIVRCYRDIVYHENKWRKDGDPQINVVINRAFLANPEQNSMFDRLDKRYNTHNLGIALDISYDAAAPAGYNVTRLARIAVQKCAPLFVHDKSSESEWKGMSLGLYKNSVFLVMDEGFSLYTSKDYVRPDGWSEEHFDDEFYNLYELAINKRIVDPDYKDQACLFSHPPRRQSISFDYEHPEHVKRRRRRRSVPTENQCIPQDATPFCQSTANHRDEVVAEIRSMLDRKWYYHDKDEVLMALDGCFKICGTCLEGTIYENKVQHCNNFLHWISWDLNNDKNPDITNFYSRENLNTRRYACENGEHCIEQAPLFSLVAPSAELLYRPNPAKSVEEELYSSADNPTPVFSILEELYGIHAVGKVKFWVHDDTEMTSMKTALKTVMLYNPNVTKIEIYVVSPASKDAVRKIVETSASDFVSNGCPEHSRFALTPYEVLDIPHHLKKRSAEPPGLKEEKLIERRNWEKKWIDMEI</sequence>
<dbReference type="Proteomes" id="UP001634394">
    <property type="component" value="Unassembled WGS sequence"/>
</dbReference>
<evidence type="ECO:0000256" key="1">
    <source>
        <dbReference type="SAM" id="SignalP"/>
    </source>
</evidence>
<evidence type="ECO:0000313" key="4">
    <source>
        <dbReference type="Proteomes" id="UP001634394"/>
    </source>
</evidence>
<dbReference type="InterPro" id="IPR009045">
    <property type="entry name" value="Zn_M74/Hedgehog-like"/>
</dbReference>
<protein>
    <recommendedName>
        <fullName evidence="2">Hedgehog N-terminal signalling domain-containing protein</fullName>
    </recommendedName>
</protein>
<evidence type="ECO:0000313" key="3">
    <source>
        <dbReference type="EMBL" id="KAL3876650.1"/>
    </source>
</evidence>